<dbReference type="RefSeq" id="WP_015104758.1">
    <property type="nucleotide sequence ID" value="NC_019673.1"/>
</dbReference>
<dbReference type="OrthoDB" id="3690211at2"/>
<evidence type="ECO:0000256" key="1">
    <source>
        <dbReference type="SAM" id="MobiDB-lite"/>
    </source>
</evidence>
<feature type="signal peptide" evidence="2">
    <location>
        <begin position="1"/>
        <end position="21"/>
    </location>
</feature>
<dbReference type="AlphaFoldDB" id="K0KDQ0"/>
<name>K0KDQ0_SACES</name>
<accession>K0KDQ0</accession>
<dbReference type="PROSITE" id="PS51257">
    <property type="entry name" value="PROKAR_LIPOPROTEIN"/>
    <property type="match status" value="1"/>
</dbReference>
<dbReference type="eggNOG" id="ENOG5032BPZ">
    <property type="taxonomic scope" value="Bacteria"/>
</dbReference>
<dbReference type="PATRIC" id="fig|1179773.3.peg.7494"/>
<organism evidence="3 4">
    <name type="scientific">Saccharothrix espanaensis (strain ATCC 51144 / DSM 44229 / JCM 9112 / NBRC 15066 / NRRL 15764)</name>
    <dbReference type="NCBI Taxonomy" id="1179773"/>
    <lineage>
        <taxon>Bacteria</taxon>
        <taxon>Bacillati</taxon>
        <taxon>Actinomycetota</taxon>
        <taxon>Actinomycetes</taxon>
        <taxon>Pseudonocardiales</taxon>
        <taxon>Pseudonocardiaceae</taxon>
        <taxon>Saccharothrix</taxon>
    </lineage>
</organism>
<evidence type="ECO:0000313" key="4">
    <source>
        <dbReference type="Proteomes" id="UP000006281"/>
    </source>
</evidence>
<dbReference type="EMBL" id="HE804045">
    <property type="protein sequence ID" value="CCH34648.1"/>
    <property type="molecule type" value="Genomic_DNA"/>
</dbReference>
<protein>
    <submittedName>
        <fullName evidence="3">Putative secreted protein</fullName>
    </submittedName>
</protein>
<dbReference type="BioCyc" id="SESP1179773:BN6_RS42720-MONOMER"/>
<dbReference type="KEGG" id="sesp:BN6_74190"/>
<dbReference type="Pfam" id="PF12079">
    <property type="entry name" value="DUF3558"/>
    <property type="match status" value="1"/>
</dbReference>
<keyword evidence="2" id="KW-0732">Signal</keyword>
<dbReference type="STRING" id="1179773.BN6_74190"/>
<feature type="compositionally biased region" description="Low complexity" evidence="1">
    <location>
        <begin position="31"/>
        <end position="56"/>
    </location>
</feature>
<feature type="region of interest" description="Disordered" evidence="1">
    <location>
        <begin position="24"/>
        <end position="57"/>
    </location>
</feature>
<dbReference type="InterPro" id="IPR024520">
    <property type="entry name" value="DUF3558"/>
</dbReference>
<dbReference type="HOGENOM" id="CLU_1474180_0_0_11"/>
<sequence length="183" mass="18316">MTSRLRVACLTTALLALGACSQPTTGVARRGSTTSVGPSAGTTATTGTTSSSSGAGLESVDPCALFTRQEAESALGRLRREPETGKLGSAITCQYSPQVATVIIGVRTNVGLAGLQPNGGEIKETSVGGRPARELLDAGGSCGIYLGVGEKSRVDVVVNASSSGREPCAIAGQVAGVVEPRLP</sequence>
<keyword evidence="4" id="KW-1185">Reference proteome</keyword>
<evidence type="ECO:0000313" key="3">
    <source>
        <dbReference type="EMBL" id="CCH34648.1"/>
    </source>
</evidence>
<feature type="chain" id="PRO_5038440988" evidence="2">
    <location>
        <begin position="22"/>
        <end position="183"/>
    </location>
</feature>
<reference evidence="3 4" key="1">
    <citation type="journal article" date="2012" name="BMC Genomics">
        <title>Complete genome sequence of Saccharothrix espanaensis DSM 44229T and comparison to the other completely sequenced Pseudonocardiaceae.</title>
        <authorList>
            <person name="Strobel T."/>
            <person name="Al-Dilaimi A."/>
            <person name="Blom J."/>
            <person name="Gessner A."/>
            <person name="Kalinowski J."/>
            <person name="Luzhetska M."/>
            <person name="Puhler A."/>
            <person name="Szczepanowski R."/>
            <person name="Bechthold A."/>
            <person name="Ruckert C."/>
        </authorList>
    </citation>
    <scope>NUCLEOTIDE SEQUENCE [LARGE SCALE GENOMIC DNA]</scope>
    <source>
        <strain evidence="4">ATCC 51144 / DSM 44229 / JCM 9112 / NBRC 15066 / NRRL 15764</strain>
    </source>
</reference>
<dbReference type="Proteomes" id="UP000006281">
    <property type="component" value="Chromosome"/>
</dbReference>
<proteinExistence type="predicted"/>
<evidence type="ECO:0000256" key="2">
    <source>
        <dbReference type="SAM" id="SignalP"/>
    </source>
</evidence>
<gene>
    <name evidence="3" type="ordered locus">BN6_74190</name>
</gene>